<evidence type="ECO:0000256" key="10">
    <source>
        <dbReference type="ARBA" id="ARBA00022726"/>
    </source>
</evidence>
<evidence type="ECO:0000259" key="14">
    <source>
        <dbReference type="Pfam" id="PF00156"/>
    </source>
</evidence>
<comment type="subcellular location">
    <subcellularLocation>
        <location evidence="2 13">Cytoplasm</location>
    </subcellularLocation>
</comment>
<dbReference type="GO" id="GO:0006166">
    <property type="term" value="P:purine ribonucleoside salvage"/>
    <property type="evidence" value="ECO:0007669"/>
    <property type="project" value="UniProtKB-KW"/>
</dbReference>
<feature type="domain" description="Phosphoribosyltransferase" evidence="14">
    <location>
        <begin position="33"/>
        <end position="178"/>
    </location>
</feature>
<dbReference type="InParanoid" id="G0R6G9"/>
<accession>G0R6G9</accession>
<dbReference type="InterPro" id="IPR000836">
    <property type="entry name" value="PRTase_dom"/>
</dbReference>
<dbReference type="GO" id="GO:0032264">
    <property type="term" value="P:IMP salvage"/>
    <property type="evidence" value="ECO:0007669"/>
    <property type="project" value="UniProtKB-UniPathway"/>
</dbReference>
<dbReference type="PANTHER" id="PTHR43340:SF1">
    <property type="entry name" value="HYPOXANTHINE PHOSPHORIBOSYLTRANSFERASE"/>
    <property type="match status" value="1"/>
</dbReference>
<dbReference type="eggNOG" id="KOG3367">
    <property type="taxonomic scope" value="Eukaryota"/>
</dbReference>
<keyword evidence="12 13" id="KW-0460">Magnesium</keyword>
<comment type="pathway">
    <text evidence="3 13">Purine metabolism; IMP biosynthesis via salvage pathway; IMP from hypoxanthine: step 1/1.</text>
</comment>
<keyword evidence="9 13" id="KW-0479">Metal-binding</keyword>
<reference evidence="15 16" key="1">
    <citation type="submission" date="2011-07" db="EMBL/GenBank/DDBJ databases">
        <authorList>
            <person name="Coyne R."/>
            <person name="Brami D."/>
            <person name="Johnson J."/>
            <person name="Hostetler J."/>
            <person name="Hannick L."/>
            <person name="Clark T."/>
            <person name="Cassidy-Hanley D."/>
            <person name="Inman J."/>
        </authorList>
    </citation>
    <scope>NUCLEOTIDE SEQUENCE [LARGE SCALE GENOMIC DNA]</scope>
    <source>
        <strain evidence="15 16">G5</strain>
    </source>
</reference>
<comment type="similarity">
    <text evidence="4 13">Belongs to the purine/pyrimidine phosphoribosyltransferase family.</text>
</comment>
<dbReference type="GO" id="GO:0032263">
    <property type="term" value="P:GMP salvage"/>
    <property type="evidence" value="ECO:0007669"/>
    <property type="project" value="TreeGrafter"/>
</dbReference>
<dbReference type="OrthoDB" id="9449045at2759"/>
<evidence type="ECO:0000256" key="1">
    <source>
        <dbReference type="ARBA" id="ARBA00001946"/>
    </source>
</evidence>
<dbReference type="GO" id="GO:0004422">
    <property type="term" value="F:hypoxanthine phosphoribosyltransferase activity"/>
    <property type="evidence" value="ECO:0007669"/>
    <property type="project" value="InterPro"/>
</dbReference>
<keyword evidence="7 13" id="KW-0328">Glycosyltransferase</keyword>
<proteinExistence type="inferred from homology"/>
<dbReference type="OMA" id="CATCASY"/>
<evidence type="ECO:0000256" key="2">
    <source>
        <dbReference type="ARBA" id="ARBA00004496"/>
    </source>
</evidence>
<keyword evidence="11 13" id="KW-0547">Nucleotide-binding</keyword>
<organism evidence="15 16">
    <name type="scientific">Ichthyophthirius multifiliis</name>
    <name type="common">White spot disease agent</name>
    <name type="synonym">Ich</name>
    <dbReference type="NCBI Taxonomy" id="5932"/>
    <lineage>
        <taxon>Eukaryota</taxon>
        <taxon>Sar</taxon>
        <taxon>Alveolata</taxon>
        <taxon>Ciliophora</taxon>
        <taxon>Intramacronucleata</taxon>
        <taxon>Oligohymenophorea</taxon>
        <taxon>Hymenostomatida</taxon>
        <taxon>Ophryoglenina</taxon>
        <taxon>Ichthyophthirius</taxon>
    </lineage>
</organism>
<dbReference type="CDD" id="cd06223">
    <property type="entry name" value="PRTases_typeI"/>
    <property type="match status" value="1"/>
</dbReference>
<dbReference type="GO" id="GO:0000287">
    <property type="term" value="F:magnesium ion binding"/>
    <property type="evidence" value="ECO:0007669"/>
    <property type="project" value="TreeGrafter"/>
</dbReference>
<dbReference type="FunCoup" id="G0R6G9">
    <property type="interactions" value="29"/>
</dbReference>
<evidence type="ECO:0000256" key="5">
    <source>
        <dbReference type="ARBA" id="ARBA00011895"/>
    </source>
</evidence>
<evidence type="ECO:0000256" key="6">
    <source>
        <dbReference type="ARBA" id="ARBA00022490"/>
    </source>
</evidence>
<keyword evidence="16" id="KW-1185">Reference proteome</keyword>
<evidence type="ECO:0000313" key="15">
    <source>
        <dbReference type="EMBL" id="EGR26925.1"/>
    </source>
</evidence>
<evidence type="ECO:0000256" key="9">
    <source>
        <dbReference type="ARBA" id="ARBA00022723"/>
    </source>
</evidence>
<name>G0R6G9_ICHMU</name>
<dbReference type="Proteomes" id="UP000008983">
    <property type="component" value="Unassembled WGS sequence"/>
</dbReference>
<dbReference type="STRING" id="857967.G0R6G9"/>
<evidence type="ECO:0000256" key="13">
    <source>
        <dbReference type="RuleBase" id="RU364099"/>
    </source>
</evidence>
<dbReference type="GO" id="GO:0006178">
    <property type="term" value="P:guanine salvage"/>
    <property type="evidence" value="ECO:0007669"/>
    <property type="project" value="TreeGrafter"/>
</dbReference>
<dbReference type="EC" id="2.4.2.8" evidence="5 13"/>
<protein>
    <recommendedName>
        <fullName evidence="5 13">Hypoxanthine phosphoribosyltransferase</fullName>
        <ecNumber evidence="5 13">2.4.2.8</ecNumber>
    </recommendedName>
</protein>
<evidence type="ECO:0000256" key="4">
    <source>
        <dbReference type="ARBA" id="ARBA00008391"/>
    </source>
</evidence>
<dbReference type="UniPathway" id="UPA00591">
    <property type="reaction ID" value="UER00648"/>
</dbReference>
<dbReference type="GO" id="GO:0046100">
    <property type="term" value="P:hypoxanthine metabolic process"/>
    <property type="evidence" value="ECO:0007669"/>
    <property type="project" value="TreeGrafter"/>
</dbReference>
<dbReference type="AlphaFoldDB" id="G0R6G9"/>
<comment type="cofactor">
    <cofactor evidence="1 13">
        <name>Mg(2+)</name>
        <dbReference type="ChEBI" id="CHEBI:18420"/>
    </cofactor>
</comment>
<dbReference type="NCBIfam" id="TIGR01203">
    <property type="entry name" value="HGPRTase"/>
    <property type="match status" value="1"/>
</dbReference>
<evidence type="ECO:0000313" key="16">
    <source>
        <dbReference type="Proteomes" id="UP000008983"/>
    </source>
</evidence>
<keyword evidence="6 13" id="KW-0963">Cytoplasm</keyword>
<dbReference type="InterPro" id="IPR005904">
    <property type="entry name" value="Hxn_phspho_trans"/>
</dbReference>
<dbReference type="InterPro" id="IPR050408">
    <property type="entry name" value="HGPRT"/>
</dbReference>
<evidence type="ECO:0000256" key="8">
    <source>
        <dbReference type="ARBA" id="ARBA00022679"/>
    </source>
</evidence>
<dbReference type="RefSeq" id="XP_004023809.1">
    <property type="nucleotide sequence ID" value="XM_004023760.1"/>
</dbReference>
<dbReference type="Gene3D" id="3.40.50.2020">
    <property type="match status" value="1"/>
</dbReference>
<sequence length="193" mass="22275">MDQNIEQQLKQQKEQRTITIKGLEFVPFISKEQLDQTVTRVAGQISRDYQGKNPVIIAILNGAFMFVSDLVKKINIIEIEVEFCKVASYQGTQSTEQLKKLIGLKSDIKDKDIIIVEDIIDTGFTINQLLKYLKTKEPKSIKVCTLFIKEANIKHQIQVDYIGLKIDQEFILGYGLDYDEYARNLEDVWILKN</sequence>
<keyword evidence="10 13" id="KW-0660">Purine salvage</keyword>
<dbReference type="GeneID" id="14902984"/>
<evidence type="ECO:0000256" key="11">
    <source>
        <dbReference type="ARBA" id="ARBA00022741"/>
    </source>
</evidence>
<dbReference type="InterPro" id="IPR029057">
    <property type="entry name" value="PRTase-like"/>
</dbReference>
<gene>
    <name evidence="15" type="ORF">IMG5_204270</name>
</gene>
<dbReference type="SUPFAM" id="SSF53271">
    <property type="entry name" value="PRTase-like"/>
    <property type="match status" value="1"/>
</dbReference>
<evidence type="ECO:0000256" key="12">
    <source>
        <dbReference type="ARBA" id="ARBA00022842"/>
    </source>
</evidence>
<dbReference type="Pfam" id="PF00156">
    <property type="entry name" value="Pribosyltran"/>
    <property type="match status" value="1"/>
</dbReference>
<comment type="catalytic activity">
    <reaction evidence="13">
        <text>IMP + diphosphate = hypoxanthine + 5-phospho-alpha-D-ribose 1-diphosphate</text>
        <dbReference type="Rhea" id="RHEA:17973"/>
        <dbReference type="ChEBI" id="CHEBI:17368"/>
        <dbReference type="ChEBI" id="CHEBI:33019"/>
        <dbReference type="ChEBI" id="CHEBI:58017"/>
        <dbReference type="ChEBI" id="CHEBI:58053"/>
        <dbReference type="EC" id="2.4.2.8"/>
    </reaction>
</comment>
<dbReference type="PANTHER" id="PTHR43340">
    <property type="entry name" value="HYPOXANTHINE-GUANINE PHOSPHORIBOSYLTRANSFERASE"/>
    <property type="match status" value="1"/>
</dbReference>
<dbReference type="GO" id="GO:0000166">
    <property type="term" value="F:nucleotide binding"/>
    <property type="evidence" value="ECO:0007669"/>
    <property type="project" value="UniProtKB-KW"/>
</dbReference>
<evidence type="ECO:0000256" key="3">
    <source>
        <dbReference type="ARBA" id="ARBA00004669"/>
    </source>
</evidence>
<dbReference type="GO" id="GO:0005829">
    <property type="term" value="C:cytosol"/>
    <property type="evidence" value="ECO:0007669"/>
    <property type="project" value="TreeGrafter"/>
</dbReference>
<keyword evidence="8 13" id="KW-0808">Transferase</keyword>
<evidence type="ECO:0000256" key="7">
    <source>
        <dbReference type="ARBA" id="ARBA00022676"/>
    </source>
</evidence>
<dbReference type="EMBL" id="GL984398">
    <property type="protein sequence ID" value="EGR26925.1"/>
    <property type="molecule type" value="Genomic_DNA"/>
</dbReference>